<keyword evidence="8 12" id="KW-0443">Lipid metabolism</keyword>
<keyword evidence="4 12" id="KW-0808">Transferase</keyword>
<evidence type="ECO:0000256" key="6">
    <source>
        <dbReference type="ARBA" id="ARBA00022737"/>
    </source>
</evidence>
<keyword evidence="10 12" id="KW-0594">Phospholipid biosynthesis</keyword>
<accession>A0ABY3PEF7</accession>
<dbReference type="CDD" id="cd09110">
    <property type="entry name" value="PLDc_CLS_1"/>
    <property type="match status" value="1"/>
</dbReference>
<evidence type="ECO:0000256" key="8">
    <source>
        <dbReference type="ARBA" id="ARBA00023098"/>
    </source>
</evidence>
<dbReference type="EC" id="2.7.8.-" evidence="12 13"/>
<feature type="active site" evidence="12">
    <location>
        <position position="234"/>
    </location>
</feature>
<feature type="domain" description="PLD phosphodiesterase" evidence="14">
    <location>
        <begin position="409"/>
        <end position="436"/>
    </location>
</feature>
<dbReference type="Gene3D" id="3.30.870.10">
    <property type="entry name" value="Endonuclease Chain A"/>
    <property type="match status" value="2"/>
</dbReference>
<dbReference type="PANTHER" id="PTHR21248">
    <property type="entry name" value="CARDIOLIPIN SYNTHASE"/>
    <property type="match status" value="1"/>
</dbReference>
<evidence type="ECO:0000256" key="2">
    <source>
        <dbReference type="ARBA" id="ARBA00022475"/>
    </source>
</evidence>
<evidence type="ECO:0000256" key="1">
    <source>
        <dbReference type="ARBA" id="ARBA00004651"/>
    </source>
</evidence>
<comment type="catalytic activity">
    <reaction evidence="12">
        <text>2 a 1,2-diacyl-sn-glycero-3-phospho-(1'-sn-glycerol) = a cardiolipin + glycerol</text>
        <dbReference type="Rhea" id="RHEA:31451"/>
        <dbReference type="ChEBI" id="CHEBI:17754"/>
        <dbReference type="ChEBI" id="CHEBI:62237"/>
        <dbReference type="ChEBI" id="CHEBI:64716"/>
    </reaction>
</comment>
<keyword evidence="16" id="KW-1185">Reference proteome</keyword>
<dbReference type="InterPro" id="IPR022924">
    <property type="entry name" value="Cardiolipin_synthase"/>
</dbReference>
<feature type="transmembrane region" description="Helical" evidence="12">
    <location>
        <begin position="43"/>
        <end position="66"/>
    </location>
</feature>
<dbReference type="Proteomes" id="UP001197626">
    <property type="component" value="Chromosome"/>
</dbReference>
<feature type="domain" description="PLD phosphodiesterase" evidence="14">
    <location>
        <begin position="229"/>
        <end position="256"/>
    </location>
</feature>
<dbReference type="RefSeq" id="WP_229293187.1">
    <property type="nucleotide sequence ID" value="NZ_CP086654.1"/>
</dbReference>
<keyword evidence="2 12" id="KW-1003">Cell membrane</keyword>
<evidence type="ECO:0000259" key="14">
    <source>
        <dbReference type="PROSITE" id="PS50035"/>
    </source>
</evidence>
<keyword evidence="3 12" id="KW-0444">Lipid biosynthesis</keyword>
<feature type="active site" evidence="12">
    <location>
        <position position="241"/>
    </location>
</feature>
<comment type="subcellular location">
    <subcellularLocation>
        <location evidence="1 12">Cell membrane</location>
        <topology evidence="1 12">Multi-pass membrane protein</topology>
    </subcellularLocation>
</comment>
<dbReference type="CDD" id="cd09112">
    <property type="entry name" value="PLDc_CLS_2"/>
    <property type="match status" value="1"/>
</dbReference>
<feature type="active site" evidence="12">
    <location>
        <position position="414"/>
    </location>
</feature>
<reference evidence="15 16" key="1">
    <citation type="journal article" date="2022" name="Pathogens">
        <title>Staphylococcus ratti sp. nov. Isolated from a Lab Rat.</title>
        <authorList>
            <person name="Kovarovic V."/>
            <person name="Sedlacek I."/>
            <person name="Petras P."/>
            <person name="Kralova S."/>
            <person name="Maslanova I."/>
            <person name="Svec P."/>
            <person name="Neumann-Schaal M."/>
            <person name="Botka T."/>
            <person name="Gelbicova T."/>
            <person name="Stankova E."/>
            <person name="Doskar J."/>
            <person name="Pantucek R."/>
        </authorList>
    </citation>
    <scope>NUCLEOTIDE SEQUENCE [LARGE SCALE GENOMIC DNA]</scope>
    <source>
        <strain evidence="15 16">CCM 9025</strain>
    </source>
</reference>
<dbReference type="HAMAP" id="MF_01916">
    <property type="entry name" value="Cardiolipin_synth_Cls"/>
    <property type="match status" value="1"/>
</dbReference>
<evidence type="ECO:0000256" key="13">
    <source>
        <dbReference type="NCBIfam" id="TIGR04265"/>
    </source>
</evidence>
<dbReference type="SUPFAM" id="SSF56024">
    <property type="entry name" value="Phospholipase D/nuclease"/>
    <property type="match status" value="2"/>
</dbReference>
<evidence type="ECO:0000313" key="15">
    <source>
        <dbReference type="EMBL" id="UEX90706.1"/>
    </source>
</evidence>
<evidence type="ECO:0000256" key="7">
    <source>
        <dbReference type="ARBA" id="ARBA00022989"/>
    </source>
</evidence>
<keyword evidence="5 12" id="KW-0812">Transmembrane</keyword>
<evidence type="ECO:0000256" key="5">
    <source>
        <dbReference type="ARBA" id="ARBA00022692"/>
    </source>
</evidence>
<sequence>MTDLSNVFILEGLIRNNYLFIVLFLLNLSFVFTIIFMERRSAGSIWAWILVLSLLPILGFILYLLFGRQIQRKAIFEISEKDKKGLNQLVSQQLNALKEDNFDPENPHIKQYKTMIRSLLYNNAAFYTNQNEVEILLDGDTKFNRLKEDIQNAQSYIHIQYYIFRNDALGKSIIDLLEQKLDEGIEVKMLYDDIGSKSLSFRDLKTFKKRGGLVEAFFPSKLPIINFRMNNRNHRKIVVIDGKIGYVGGFNVGNEYLGLSKKFGNWRDTHLRIKGGAVHALQLRFILDWNSQSSRYDIEHDSKYFPKVQLENTENMGIQIASSGPDEFWEQIKYGYLKMINMAKKDIYIQTPYFVPDESFMDALKIAALGGVNVHLMIPNKPDHPFVYWATYKNAAALLEVGANVYLYEDGFLHAKTLTIDDEITSVGTTNMDNRSFALNFEVNAFVYNETIAKQLRESFEEDLKVCSKLTTERYEQRSLWIKFKESISQLLSPIL</sequence>
<dbReference type="EMBL" id="CP086654">
    <property type="protein sequence ID" value="UEX90706.1"/>
    <property type="molecule type" value="Genomic_DNA"/>
</dbReference>
<feature type="active site" evidence="12">
    <location>
        <position position="236"/>
    </location>
</feature>
<dbReference type="SMART" id="SM00155">
    <property type="entry name" value="PLDc"/>
    <property type="match status" value="2"/>
</dbReference>
<dbReference type="Pfam" id="PF13091">
    <property type="entry name" value="PLDc_2"/>
    <property type="match status" value="2"/>
</dbReference>
<evidence type="ECO:0000256" key="12">
    <source>
        <dbReference type="HAMAP-Rule" id="MF_01916"/>
    </source>
</evidence>
<keyword evidence="9 12" id="KW-0472">Membrane</keyword>
<comment type="function">
    <text evidence="12">Catalyzes the reversible phosphatidyl group transfer from one phosphatidylglycerol molecule to another to form cardiolipin (CL) (diphosphatidylglycerol) and glycerol.</text>
</comment>
<dbReference type="InterPro" id="IPR001736">
    <property type="entry name" value="PLipase_D/transphosphatidylase"/>
</dbReference>
<dbReference type="InterPro" id="IPR025202">
    <property type="entry name" value="PLD-like_dom"/>
</dbReference>
<feature type="transmembrane region" description="Helical" evidence="12">
    <location>
        <begin position="18"/>
        <end position="37"/>
    </location>
</feature>
<evidence type="ECO:0000256" key="9">
    <source>
        <dbReference type="ARBA" id="ARBA00023136"/>
    </source>
</evidence>
<keyword evidence="11 12" id="KW-1208">Phospholipid metabolism</keyword>
<dbReference type="PANTHER" id="PTHR21248:SF22">
    <property type="entry name" value="PHOSPHOLIPASE D"/>
    <property type="match status" value="1"/>
</dbReference>
<evidence type="ECO:0000256" key="4">
    <source>
        <dbReference type="ARBA" id="ARBA00022679"/>
    </source>
</evidence>
<protein>
    <recommendedName>
        <fullName evidence="12 13">Cardiolipin synthase</fullName>
        <shortName evidence="12">CL synthase</shortName>
        <ecNumber evidence="12 13">2.7.8.-</ecNumber>
    </recommendedName>
</protein>
<evidence type="ECO:0000256" key="3">
    <source>
        <dbReference type="ARBA" id="ARBA00022516"/>
    </source>
</evidence>
<evidence type="ECO:0000313" key="16">
    <source>
        <dbReference type="Proteomes" id="UP001197626"/>
    </source>
</evidence>
<gene>
    <name evidence="15" type="primary">cls</name>
    <name evidence="15" type="ORF">LN051_03350</name>
</gene>
<name>A0ABY3PEF7_9STAP</name>
<organism evidence="15 16">
    <name type="scientific">Staphylococcus ratti</name>
    <dbReference type="NCBI Taxonomy" id="2892440"/>
    <lineage>
        <taxon>Bacteria</taxon>
        <taxon>Bacillati</taxon>
        <taxon>Bacillota</taxon>
        <taxon>Bacilli</taxon>
        <taxon>Bacillales</taxon>
        <taxon>Staphylococcaceae</taxon>
        <taxon>Staphylococcus</taxon>
    </lineage>
</organism>
<dbReference type="PROSITE" id="PS50035">
    <property type="entry name" value="PLD"/>
    <property type="match status" value="2"/>
</dbReference>
<dbReference type="Pfam" id="PF13396">
    <property type="entry name" value="PLDc_N"/>
    <property type="match status" value="1"/>
</dbReference>
<dbReference type="InterPro" id="IPR027379">
    <property type="entry name" value="CLS_N"/>
</dbReference>
<evidence type="ECO:0000256" key="11">
    <source>
        <dbReference type="ARBA" id="ARBA00023264"/>
    </source>
</evidence>
<dbReference type="NCBIfam" id="TIGR04265">
    <property type="entry name" value="bac_cardiolipin"/>
    <property type="match status" value="1"/>
</dbReference>
<evidence type="ECO:0000256" key="10">
    <source>
        <dbReference type="ARBA" id="ARBA00023209"/>
    </source>
</evidence>
<feature type="active site" evidence="12">
    <location>
        <position position="416"/>
    </location>
</feature>
<keyword evidence="6" id="KW-0677">Repeat</keyword>
<feature type="active site" evidence="12">
    <location>
        <position position="421"/>
    </location>
</feature>
<dbReference type="InterPro" id="IPR030874">
    <property type="entry name" value="Cardiolipin_synth_Firmi"/>
</dbReference>
<proteinExistence type="inferred from homology"/>
<comment type="similarity">
    <text evidence="12">Belongs to the phospholipase D family. Cardiolipin synthase subfamily.</text>
</comment>
<keyword evidence="7 12" id="KW-1133">Transmembrane helix</keyword>